<evidence type="ECO:0000256" key="2">
    <source>
        <dbReference type="ARBA" id="ARBA00012663"/>
    </source>
</evidence>
<organism evidence="6">
    <name type="scientific">uncultured prokaryote</name>
    <dbReference type="NCBI Taxonomy" id="198431"/>
    <lineage>
        <taxon>unclassified sequences</taxon>
        <taxon>environmental samples</taxon>
    </lineage>
</organism>
<dbReference type="InterPro" id="IPR017853">
    <property type="entry name" value="GH"/>
</dbReference>
<keyword evidence="4" id="KW-0326">Glycosidase</keyword>
<dbReference type="PANTHER" id="PTHR22600:SF57">
    <property type="entry name" value="BETA-N-ACETYLHEXOSAMINIDASE"/>
    <property type="match status" value="1"/>
</dbReference>
<protein>
    <recommendedName>
        <fullName evidence="2">beta-N-acetylhexosaminidase</fullName>
        <ecNumber evidence="2">3.2.1.52</ecNumber>
    </recommendedName>
</protein>
<name>A0A0H5QEL7_9ZZZZ</name>
<dbReference type="GO" id="GO:0005975">
    <property type="term" value="P:carbohydrate metabolic process"/>
    <property type="evidence" value="ECO:0007669"/>
    <property type="project" value="InterPro"/>
</dbReference>
<feature type="domain" description="Beta-hexosaminidase bacterial type N-terminal" evidence="5">
    <location>
        <begin position="32"/>
        <end position="83"/>
    </location>
</feature>
<dbReference type="SUPFAM" id="SSF51445">
    <property type="entry name" value="(Trans)glycosidases"/>
    <property type="match status" value="1"/>
</dbReference>
<evidence type="ECO:0000256" key="1">
    <source>
        <dbReference type="ARBA" id="ARBA00001231"/>
    </source>
</evidence>
<dbReference type="InterPro" id="IPR025705">
    <property type="entry name" value="Beta_hexosaminidase_sua/sub"/>
</dbReference>
<evidence type="ECO:0000256" key="4">
    <source>
        <dbReference type="ARBA" id="ARBA00023295"/>
    </source>
</evidence>
<reference evidence="6" key="1">
    <citation type="submission" date="2015-06" db="EMBL/GenBank/DDBJ databases">
        <authorList>
            <person name="Joergensen T."/>
        </authorList>
    </citation>
    <scope>NUCLEOTIDE SEQUENCE</scope>
    <source>
        <strain evidence="6">RGRH0272</strain>
    </source>
</reference>
<dbReference type="EC" id="3.2.1.52" evidence="2"/>
<dbReference type="GO" id="GO:0016020">
    <property type="term" value="C:membrane"/>
    <property type="evidence" value="ECO:0007669"/>
    <property type="project" value="TreeGrafter"/>
</dbReference>
<dbReference type="Gene3D" id="3.30.379.10">
    <property type="entry name" value="Chitobiase/beta-hexosaminidase domain 2-like"/>
    <property type="match status" value="1"/>
</dbReference>
<evidence type="ECO:0000313" key="6">
    <source>
        <dbReference type="EMBL" id="CRY94532.1"/>
    </source>
</evidence>
<reference evidence="6" key="2">
    <citation type="submission" date="2015-07" db="EMBL/GenBank/DDBJ databases">
        <title>Plasmids, circular viruses and viroids from rat gut.</title>
        <authorList>
            <person name="Jorgensen T.J."/>
            <person name="Hansen M.A."/>
            <person name="Xu Z."/>
            <person name="Tabak M.A."/>
            <person name="Sorensen S.J."/>
            <person name="Hansen L.H."/>
        </authorList>
    </citation>
    <scope>NUCLEOTIDE SEQUENCE</scope>
    <source>
        <strain evidence="6">RGRH0272</strain>
    </source>
</reference>
<dbReference type="InterPro" id="IPR015882">
    <property type="entry name" value="HEX_bac_N"/>
</dbReference>
<dbReference type="GO" id="GO:0030203">
    <property type="term" value="P:glycosaminoglycan metabolic process"/>
    <property type="evidence" value="ECO:0007669"/>
    <property type="project" value="TreeGrafter"/>
</dbReference>
<dbReference type="PRINTS" id="PR00738">
    <property type="entry name" value="GLHYDRLASE20"/>
</dbReference>
<dbReference type="SUPFAM" id="SSF55545">
    <property type="entry name" value="beta-N-acetylhexosaminidase-like domain"/>
    <property type="match status" value="1"/>
</dbReference>
<dbReference type="InterPro" id="IPR029018">
    <property type="entry name" value="Hex-like_dom2"/>
</dbReference>
<evidence type="ECO:0000256" key="3">
    <source>
        <dbReference type="ARBA" id="ARBA00022801"/>
    </source>
</evidence>
<accession>A0A0H5QEL7</accession>
<dbReference type="Gene3D" id="3.20.20.80">
    <property type="entry name" value="Glycosidases"/>
    <property type="match status" value="1"/>
</dbReference>
<evidence type="ECO:0000259" key="5">
    <source>
        <dbReference type="Pfam" id="PF02838"/>
    </source>
</evidence>
<dbReference type="GO" id="GO:0004563">
    <property type="term" value="F:beta-N-acetylhexosaminidase activity"/>
    <property type="evidence" value="ECO:0007669"/>
    <property type="project" value="UniProtKB-EC"/>
</dbReference>
<comment type="catalytic activity">
    <reaction evidence="1">
        <text>Hydrolysis of terminal non-reducing N-acetyl-D-hexosamine residues in N-acetyl-beta-D-hexosaminides.</text>
        <dbReference type="EC" id="3.2.1.52"/>
    </reaction>
</comment>
<proteinExistence type="predicted"/>
<dbReference type="PANTHER" id="PTHR22600">
    <property type="entry name" value="BETA-HEXOSAMINIDASE"/>
    <property type="match status" value="1"/>
</dbReference>
<dbReference type="EMBL" id="LN852944">
    <property type="protein sequence ID" value="CRY94532.1"/>
    <property type="molecule type" value="Genomic_DNA"/>
</dbReference>
<dbReference type="AlphaFoldDB" id="A0A0H5QEL7"/>
<dbReference type="Pfam" id="PF02838">
    <property type="entry name" value="Glyco_hydro_20b"/>
    <property type="match status" value="1"/>
</dbReference>
<keyword evidence="3" id="KW-0378">Hydrolase</keyword>
<sequence>MYTGLPRELLPAPAGEEGFFYRAGECAPLSAPSQPQGYTLKITQTGMAIAAADAAGLRYGLDTLAQILDQAGDRVQCLVLTDYPAIRDRGVMLDVSRGKVYTLDYLLGLAELLSRMRYNVLQLYMEHPFAFRKHPEIWAGSDPLTAEDILVLQRRCRELGIELQANLQCLGHCRRILTRPEHMDLAESEMFWSLCTTDDRAVQLIDDLFSEYLPLFDSPWVNICFDEPYDIGKGRSAGRGGASAGLYVDFLKKIHGLAAKYGKRIMLFGDVVTRHPEMLPQLPEDIRYLDWCYDPKPHYGTPEIFDRYHLDYWISPGSGNWNTLFPRLDGSIMNVDQLLAEAVAAHAGGMLFTDWNDHGGYTQPAAGYFAYGYAAAASWAGGSLAAEAVDAYLDRVLALPGYARTVRTLAKIYQLPPIWSKNRSECVMALFDEPIFGNAVRGPVPPEGLRAYDLSLPEGVQPVLERHSQHPLRPYFSIPAATCEKIAELAREAKQLARGLAPGAVREQLLYQADAFLLMTDKLAMSREIIARVSAGGLTVVDILGLEEQVRVMIQRFTHLQLRFIQLWMQVARPSEIHISLVYFAHILERLDYLRDWLSLKREAMSRGETVSMDFSDYDTAGYTTLPTY</sequence>